<feature type="transmembrane region" description="Helical" evidence="11">
    <location>
        <begin position="830"/>
        <end position="854"/>
    </location>
</feature>
<feature type="transmembrane region" description="Helical" evidence="11">
    <location>
        <begin position="761"/>
        <end position="781"/>
    </location>
</feature>
<evidence type="ECO:0000256" key="10">
    <source>
        <dbReference type="ARBA" id="ARBA00023224"/>
    </source>
</evidence>
<dbReference type="PRINTS" id="PR00249">
    <property type="entry name" value="GPCRSECRETIN"/>
</dbReference>
<feature type="transmembrane region" description="Helical" evidence="11">
    <location>
        <begin position="801"/>
        <end position="823"/>
    </location>
</feature>
<evidence type="ECO:0000256" key="12">
    <source>
        <dbReference type="SAM" id="SignalP"/>
    </source>
</evidence>
<comment type="similarity">
    <text evidence="2">Belongs to the G-protein coupled receptor 2 family. Adhesion G-protein coupled receptor (ADGR) subfamily.</text>
</comment>
<dbReference type="Pfam" id="PF00002">
    <property type="entry name" value="7tm_2"/>
    <property type="match status" value="1"/>
</dbReference>
<keyword evidence="8" id="KW-0675">Receptor</keyword>
<feature type="domain" description="GAIN-B" evidence="13">
    <location>
        <begin position="563"/>
        <end position="715"/>
    </location>
</feature>
<evidence type="ECO:0000256" key="3">
    <source>
        <dbReference type="ARBA" id="ARBA00022692"/>
    </source>
</evidence>
<feature type="domain" description="Ig-like" evidence="16">
    <location>
        <begin position="200"/>
        <end position="304"/>
    </location>
</feature>
<keyword evidence="5" id="KW-0297">G-protein coupled receptor</keyword>
<proteinExistence type="inferred from homology"/>
<dbReference type="InterPro" id="IPR036445">
    <property type="entry name" value="GPCR_2_extracell_dom_sf"/>
</dbReference>
<dbReference type="PROSITE" id="PS50261">
    <property type="entry name" value="G_PROTEIN_RECEP_F2_4"/>
    <property type="match status" value="1"/>
</dbReference>
<evidence type="ECO:0000256" key="8">
    <source>
        <dbReference type="ARBA" id="ARBA00023170"/>
    </source>
</evidence>
<accession>A0ABU7BJY6</accession>
<evidence type="ECO:0000259" key="16">
    <source>
        <dbReference type="PROSITE" id="PS50835"/>
    </source>
</evidence>
<feature type="chain" id="PRO_5046355168" evidence="12">
    <location>
        <begin position="21"/>
        <end position="1018"/>
    </location>
</feature>
<sequence length="1018" mass="112544">MWTKQIFFVVGILSMYQVISQEIYVSEVMVESNVTLTSASILASWNSSTTLTVTDGSTTHTVSIRSSELVAECLVVGEDYSCNCSKGYAWSNEVCYYYGCCTEATCTKNVSQATSICVPKTQVRINGSVQLSSGSWDSVKTTVLQNGLKLLNGLVSTITTVPRTLTPGIADFVVNVSVRLDTPKLQDILTSLQSNLSSGPIYVDTKGMANIYAPNGTVGYLENISLVCTLEEPTGTAGWNLSRQFERFSINNGLQARIYTDCAKEEYKSCVAVNLTKVTGSWSGTYECGFTTGTVRHTASAELNVALLPDVISMKFNPLIVECSEGKSPYVTVKATIPNTPAIYTYFWSYNKDHQSQNMTKDTFSFEQSFTLDCNTRALVNISFKNSIGQIKTESVEIPVIHENVKACPMEVLNDEIWPKTPTGLTVVNQTCPVGRIGFKSRTCDNDTKWQEVFSKCISEELGKVTNAANNFLNGLGATQEVAKDIFQGIKNSSTSNSGSGDDVADISASIGIIGVMAKASVNIVLEEDVFPDLIDAASNMVNSSWSGVNESIRHSMSSNYLSNVEVLVKNIKINTSEGFNTSNLELRFCSSYDCSMSVFGIDVNMNKTSGTMKTMAVKNLMEKLKNKNFPGRNHSSLLLSATLENNRDSNVTIKMLFPDEQPNATEYLCVFWDTKTNDWSNEGCVANVTDNNQTLCECNHLTSFSVLMAKSANISSPDLDIITYIGLGVSVFSLLIFLFIESLVWSAVTKTNLSHFRHTAVVNIAVFRLLADCSFLASAFPDKISDTWCFTFTVCKHLFYLAMFTWMLCLSVMLVHQLIFVFSPVRKRVFMYLSSIVGYLLPIALVGTSYVYYKYTQQDYYDKKTCWLRYERLLEGSIHAFLLPVGTIILSNLFSMVVVIVTLVKTSVPDSSKADDKETAKSILKVVVFLTPVFGVTWIIGFVILILDDDDPMHKVANYSFTILNSFQGLFILLTGCLGEQKVREEAIRIVMVKTGRDTDSMKKLTNSSNTTYTKDK</sequence>
<feature type="domain" description="G-protein coupled receptors family 2 profile 2" evidence="14">
    <location>
        <begin position="720"/>
        <end position="981"/>
    </location>
</feature>
<dbReference type="Gene3D" id="4.10.1240.10">
    <property type="entry name" value="GPCR, family 2, extracellular hormone receptor domain"/>
    <property type="match status" value="1"/>
</dbReference>
<dbReference type="InterPro" id="IPR057244">
    <property type="entry name" value="GAIN_B"/>
</dbReference>
<keyword evidence="9" id="KW-0325">Glycoprotein</keyword>
<evidence type="ECO:0000256" key="6">
    <source>
        <dbReference type="ARBA" id="ARBA00023136"/>
    </source>
</evidence>
<dbReference type="SUPFAM" id="SSF81321">
    <property type="entry name" value="Family A G protein-coupled receptor-like"/>
    <property type="match status" value="1"/>
</dbReference>
<protein>
    <submittedName>
        <fullName evidence="17">Uncharacterized protein</fullName>
    </submittedName>
</protein>
<evidence type="ECO:0000259" key="13">
    <source>
        <dbReference type="PROSITE" id="PS50221"/>
    </source>
</evidence>
<dbReference type="PROSITE" id="PS50262">
    <property type="entry name" value="G_PROTEIN_RECEP_F1_2"/>
    <property type="match status" value="1"/>
</dbReference>
<evidence type="ECO:0000256" key="1">
    <source>
        <dbReference type="ARBA" id="ARBA00004141"/>
    </source>
</evidence>
<evidence type="ECO:0000313" key="18">
    <source>
        <dbReference type="Proteomes" id="UP001345963"/>
    </source>
</evidence>
<name>A0ABU7BJY6_9TELE</name>
<evidence type="ECO:0000256" key="9">
    <source>
        <dbReference type="ARBA" id="ARBA00023180"/>
    </source>
</evidence>
<dbReference type="InterPro" id="IPR000832">
    <property type="entry name" value="GPCR_2_secretin-like"/>
</dbReference>
<reference evidence="17 18" key="1">
    <citation type="submission" date="2021-07" db="EMBL/GenBank/DDBJ databases">
        <authorList>
            <person name="Palmer J.M."/>
        </authorList>
    </citation>
    <scope>NUCLEOTIDE SEQUENCE [LARGE SCALE GENOMIC DNA]</scope>
    <source>
        <strain evidence="17 18">AT_MEX2019</strain>
        <tissue evidence="17">Muscle</tissue>
    </source>
</reference>
<evidence type="ECO:0000259" key="15">
    <source>
        <dbReference type="PROSITE" id="PS50262"/>
    </source>
</evidence>
<evidence type="ECO:0000256" key="4">
    <source>
        <dbReference type="ARBA" id="ARBA00022989"/>
    </source>
</evidence>
<dbReference type="InterPro" id="IPR007110">
    <property type="entry name" value="Ig-like_dom"/>
</dbReference>
<keyword evidence="4 11" id="KW-1133">Transmembrane helix</keyword>
<feature type="signal peptide" evidence="12">
    <location>
        <begin position="1"/>
        <end position="20"/>
    </location>
</feature>
<dbReference type="Pfam" id="PF01825">
    <property type="entry name" value="GPS"/>
    <property type="match status" value="1"/>
</dbReference>
<keyword evidence="6 11" id="KW-0472">Membrane</keyword>
<dbReference type="InterPro" id="IPR051587">
    <property type="entry name" value="Adhesion_GPCR"/>
</dbReference>
<dbReference type="InterPro" id="IPR017452">
    <property type="entry name" value="GPCR_Rhodpsn_7TM"/>
</dbReference>
<feature type="domain" description="G-protein coupled receptors family 1 profile" evidence="15">
    <location>
        <begin position="730"/>
        <end position="948"/>
    </location>
</feature>
<evidence type="ECO:0000256" key="2">
    <source>
        <dbReference type="ARBA" id="ARBA00007343"/>
    </source>
</evidence>
<feature type="transmembrane region" description="Helical" evidence="11">
    <location>
        <begin position="924"/>
        <end position="948"/>
    </location>
</feature>
<dbReference type="InterPro" id="IPR000203">
    <property type="entry name" value="GPS"/>
</dbReference>
<comment type="subcellular location">
    <subcellularLocation>
        <location evidence="1">Membrane</location>
        <topology evidence="1">Multi-pass membrane protein</topology>
    </subcellularLocation>
</comment>
<feature type="transmembrane region" description="Helical" evidence="11">
    <location>
        <begin position="960"/>
        <end position="980"/>
    </location>
</feature>
<dbReference type="Proteomes" id="UP001345963">
    <property type="component" value="Unassembled WGS sequence"/>
</dbReference>
<evidence type="ECO:0000313" key="17">
    <source>
        <dbReference type="EMBL" id="MED6250773.1"/>
    </source>
</evidence>
<dbReference type="InterPro" id="IPR046338">
    <property type="entry name" value="GAIN_dom_sf"/>
</dbReference>
<dbReference type="PANTHER" id="PTHR45813:SF2">
    <property type="entry name" value="ADHESION G-PROTEIN COUPLED RECEPTOR F3"/>
    <property type="match status" value="1"/>
</dbReference>
<dbReference type="InterPro" id="IPR017981">
    <property type="entry name" value="GPCR_2-like_7TM"/>
</dbReference>
<comment type="caution">
    <text evidence="17">The sequence shown here is derived from an EMBL/GenBank/DDBJ whole genome shotgun (WGS) entry which is preliminary data.</text>
</comment>
<feature type="transmembrane region" description="Helical" evidence="11">
    <location>
        <begin position="879"/>
        <end position="904"/>
    </location>
</feature>
<keyword evidence="3 11" id="KW-0812">Transmembrane</keyword>
<dbReference type="Gene3D" id="1.20.1070.10">
    <property type="entry name" value="Rhodopsin 7-helix transmembrane proteins"/>
    <property type="match status" value="1"/>
</dbReference>
<dbReference type="Gene3D" id="2.60.220.50">
    <property type="match status" value="1"/>
</dbReference>
<evidence type="ECO:0000256" key="5">
    <source>
        <dbReference type="ARBA" id="ARBA00023040"/>
    </source>
</evidence>
<evidence type="ECO:0000259" key="14">
    <source>
        <dbReference type="PROSITE" id="PS50261"/>
    </source>
</evidence>
<dbReference type="PANTHER" id="PTHR45813">
    <property type="entry name" value="IG-LIKE DOMAIN-CONTAINING PROTEIN"/>
    <property type="match status" value="1"/>
</dbReference>
<organism evidence="17 18">
    <name type="scientific">Ataeniobius toweri</name>
    <dbReference type="NCBI Taxonomy" id="208326"/>
    <lineage>
        <taxon>Eukaryota</taxon>
        <taxon>Metazoa</taxon>
        <taxon>Chordata</taxon>
        <taxon>Craniata</taxon>
        <taxon>Vertebrata</taxon>
        <taxon>Euteleostomi</taxon>
        <taxon>Actinopterygii</taxon>
        <taxon>Neopterygii</taxon>
        <taxon>Teleostei</taxon>
        <taxon>Neoteleostei</taxon>
        <taxon>Acanthomorphata</taxon>
        <taxon>Ovalentaria</taxon>
        <taxon>Atherinomorphae</taxon>
        <taxon>Cyprinodontiformes</taxon>
        <taxon>Goodeidae</taxon>
        <taxon>Ataeniobius</taxon>
    </lineage>
</organism>
<keyword evidence="7" id="KW-1015">Disulfide bond</keyword>
<keyword evidence="12" id="KW-0732">Signal</keyword>
<feature type="transmembrane region" description="Helical" evidence="11">
    <location>
        <begin position="722"/>
        <end position="749"/>
    </location>
</feature>
<evidence type="ECO:0000256" key="7">
    <source>
        <dbReference type="ARBA" id="ARBA00023157"/>
    </source>
</evidence>
<dbReference type="PROSITE" id="PS50221">
    <property type="entry name" value="GAIN_B"/>
    <property type="match status" value="1"/>
</dbReference>
<dbReference type="SMART" id="SM00303">
    <property type="entry name" value="GPS"/>
    <property type="match status" value="1"/>
</dbReference>
<keyword evidence="10" id="KW-0807">Transducer</keyword>
<dbReference type="PROSITE" id="PS50835">
    <property type="entry name" value="IG_LIKE"/>
    <property type="match status" value="1"/>
</dbReference>
<dbReference type="EMBL" id="JAHUTI010059216">
    <property type="protein sequence ID" value="MED6250773.1"/>
    <property type="molecule type" value="Genomic_DNA"/>
</dbReference>
<gene>
    <name evidence="17" type="ORF">ATANTOWER_008912</name>
</gene>
<keyword evidence="18" id="KW-1185">Reference proteome</keyword>
<evidence type="ECO:0000256" key="11">
    <source>
        <dbReference type="SAM" id="Phobius"/>
    </source>
</evidence>